<keyword evidence="3" id="KW-1185">Reference proteome</keyword>
<dbReference type="InterPro" id="IPR016092">
    <property type="entry name" value="ATAP"/>
</dbReference>
<accession>A0A455T9V3</accession>
<dbReference type="Proteomes" id="UP000317544">
    <property type="component" value="Chromosome"/>
</dbReference>
<dbReference type="AlphaFoldDB" id="A0A455T9V3"/>
<reference evidence="2 3" key="1">
    <citation type="journal article" date="2019" name="Proc. Natl. Acad. Sci. U.S.A.">
        <title>Exaggeration and cooption of innate immunity for social defense.</title>
        <authorList>
            <person name="Kutsukake M."/>
            <person name="Moriyama M."/>
            <person name="Shigenobu S."/>
            <person name="Meng X.-Y."/>
            <person name="Nikoh N."/>
            <person name="Noda C."/>
            <person name="Kobayashi S."/>
            <person name="Fukatsu T."/>
        </authorList>
    </citation>
    <scope>NUCLEOTIDE SEQUENCE [LARGE SCALE GENOMIC DNA]</scope>
    <source>
        <strain evidence="2 3">Nmo</strain>
    </source>
</reference>
<dbReference type="EMBL" id="AP019379">
    <property type="protein sequence ID" value="BBI01111.1"/>
    <property type="molecule type" value="Genomic_DNA"/>
</dbReference>
<dbReference type="Gene3D" id="2.60.300.12">
    <property type="entry name" value="HesB-like domain"/>
    <property type="match status" value="1"/>
</dbReference>
<dbReference type="GO" id="GO:0016226">
    <property type="term" value="P:iron-sulfur cluster assembly"/>
    <property type="evidence" value="ECO:0007669"/>
    <property type="project" value="InterPro"/>
</dbReference>
<dbReference type="InterPro" id="IPR035903">
    <property type="entry name" value="HesB-like_dom_sf"/>
</dbReference>
<dbReference type="NCBIfam" id="TIGR00049">
    <property type="entry name" value="iron-sulfur cluster assembly accessory protein"/>
    <property type="match status" value="1"/>
</dbReference>
<evidence type="ECO:0000313" key="2">
    <source>
        <dbReference type="EMBL" id="BBI01111.1"/>
    </source>
</evidence>
<evidence type="ECO:0000256" key="1">
    <source>
        <dbReference type="ARBA" id="ARBA00006718"/>
    </source>
</evidence>
<proteinExistence type="inferred from homology"/>
<dbReference type="PANTHER" id="PTHR10072:SF47">
    <property type="entry name" value="PROTEIN SUFA"/>
    <property type="match status" value="1"/>
</dbReference>
<comment type="similarity">
    <text evidence="1">Belongs to the HesB/IscA family.</text>
</comment>
<evidence type="ECO:0008006" key="4">
    <source>
        <dbReference type="Google" id="ProtNLM"/>
    </source>
</evidence>
<protein>
    <recommendedName>
        <fullName evidence="4">Iron-sulfur cluster assembly accessory protein</fullName>
    </recommendedName>
</protein>
<organism evidence="2 3">
    <name type="scientific">Buchnera aphidicola</name>
    <name type="common">Nipponaphis monzeni</name>
    <dbReference type="NCBI Taxonomy" id="2495405"/>
    <lineage>
        <taxon>Bacteria</taxon>
        <taxon>Pseudomonadati</taxon>
        <taxon>Pseudomonadota</taxon>
        <taxon>Gammaproteobacteria</taxon>
        <taxon>Enterobacterales</taxon>
        <taxon>Erwiniaceae</taxon>
        <taxon>Buchnera</taxon>
    </lineage>
</organism>
<gene>
    <name evidence="2" type="primary">ydic</name>
    <name evidence="2" type="ORF">BUCNMO_096</name>
</gene>
<sequence>MNSKLMKIKKKSILYTVINKEYNNVKIYITQKAIDQFFYLLQKNSLNIGIKLDIKKSGCSGFRYICKLIRNLSNNHHLIEFNLLHDKKINFFIPIKIIHIVNNIQIDFVQNGINFIFVFYNSNMKNFCGCGESFNFIK</sequence>
<dbReference type="GO" id="GO:0005829">
    <property type="term" value="C:cytosol"/>
    <property type="evidence" value="ECO:0007669"/>
    <property type="project" value="TreeGrafter"/>
</dbReference>
<dbReference type="PANTHER" id="PTHR10072">
    <property type="entry name" value="IRON-SULFUR CLUSTER ASSEMBLY PROTEIN"/>
    <property type="match status" value="1"/>
</dbReference>
<dbReference type="SUPFAM" id="SSF89360">
    <property type="entry name" value="HesB-like domain"/>
    <property type="match status" value="1"/>
</dbReference>
<evidence type="ECO:0000313" key="3">
    <source>
        <dbReference type="Proteomes" id="UP000317544"/>
    </source>
</evidence>
<dbReference type="GO" id="GO:0051537">
    <property type="term" value="F:2 iron, 2 sulfur cluster binding"/>
    <property type="evidence" value="ECO:0007669"/>
    <property type="project" value="TreeGrafter"/>
</dbReference>
<name>A0A455T9V3_9GAMM</name>
<dbReference type="InterPro" id="IPR050322">
    <property type="entry name" value="Fe-S_cluster_asmbl/transfer"/>
</dbReference>